<organism evidence="10 11">
    <name type="scientific">Amphilophus citrinellus</name>
    <name type="common">Midas cichlid</name>
    <name type="synonym">Cichlasoma citrinellum</name>
    <dbReference type="NCBI Taxonomy" id="61819"/>
    <lineage>
        <taxon>Eukaryota</taxon>
        <taxon>Metazoa</taxon>
        <taxon>Chordata</taxon>
        <taxon>Craniata</taxon>
        <taxon>Vertebrata</taxon>
        <taxon>Euteleostomi</taxon>
        <taxon>Actinopterygii</taxon>
        <taxon>Neopterygii</taxon>
        <taxon>Teleostei</taxon>
        <taxon>Neoteleostei</taxon>
        <taxon>Acanthomorphata</taxon>
        <taxon>Ovalentaria</taxon>
        <taxon>Cichlomorphae</taxon>
        <taxon>Cichliformes</taxon>
        <taxon>Cichlidae</taxon>
        <taxon>New World cichlids</taxon>
        <taxon>Cichlasomatinae</taxon>
        <taxon>Heroini</taxon>
        <taxon>Amphilophus</taxon>
    </lineage>
</organism>
<dbReference type="GO" id="GO:0008168">
    <property type="term" value="F:methyltransferase activity"/>
    <property type="evidence" value="ECO:0007669"/>
    <property type="project" value="InterPro"/>
</dbReference>
<dbReference type="GO" id="GO:0005737">
    <property type="term" value="C:cytoplasm"/>
    <property type="evidence" value="ECO:0007669"/>
    <property type="project" value="TreeGrafter"/>
</dbReference>
<reference evidence="10" key="2">
    <citation type="submission" date="2025-09" db="UniProtKB">
        <authorList>
            <consortium name="Ensembl"/>
        </authorList>
    </citation>
    <scope>IDENTIFICATION</scope>
</reference>
<reference evidence="10" key="1">
    <citation type="submission" date="2025-08" db="UniProtKB">
        <authorList>
            <consortium name="Ensembl"/>
        </authorList>
    </citation>
    <scope>IDENTIFICATION</scope>
</reference>
<feature type="domain" description="Alkylated DNA repair protein AlkB homologue 8 N-terminal" evidence="9">
    <location>
        <begin position="284"/>
        <end position="320"/>
    </location>
</feature>
<keyword evidence="4 8" id="KW-0808">Transferase</keyword>
<dbReference type="GO" id="GO:0016706">
    <property type="term" value="F:2-oxoglutarate-dependent dioxygenase activity"/>
    <property type="evidence" value="ECO:0007669"/>
    <property type="project" value="InterPro"/>
</dbReference>
<keyword evidence="11" id="KW-1185">Reference proteome</keyword>
<dbReference type="Proteomes" id="UP000261340">
    <property type="component" value="Unplaced"/>
</dbReference>
<dbReference type="GeneTree" id="ENSGT00530000064359"/>
<keyword evidence="6" id="KW-1133">Transmembrane helix</keyword>
<evidence type="ECO:0000256" key="1">
    <source>
        <dbReference type="ARBA" id="ARBA00004167"/>
    </source>
</evidence>
<dbReference type="AlphaFoldDB" id="A0A3Q0SIH7"/>
<dbReference type="Pfam" id="PF09004">
    <property type="entry name" value="ALKBH8_N"/>
    <property type="match status" value="1"/>
</dbReference>
<evidence type="ECO:0000256" key="5">
    <source>
        <dbReference type="ARBA" id="ARBA00022692"/>
    </source>
</evidence>
<accession>A0A3Q0SIH7</accession>
<dbReference type="PANTHER" id="PTHR21461:SF45">
    <property type="entry name" value="GLYCOSYLTRANSFERASE FAMILY 92 PROTEIN"/>
    <property type="match status" value="1"/>
</dbReference>
<dbReference type="GO" id="GO:0016020">
    <property type="term" value="C:membrane"/>
    <property type="evidence" value="ECO:0007669"/>
    <property type="project" value="UniProtKB-SubCell"/>
</dbReference>
<evidence type="ECO:0000256" key="2">
    <source>
        <dbReference type="ARBA" id="ARBA00007647"/>
    </source>
</evidence>
<dbReference type="GO" id="GO:0016757">
    <property type="term" value="F:glycosyltransferase activity"/>
    <property type="evidence" value="ECO:0007669"/>
    <property type="project" value="UniProtKB-UniRule"/>
</dbReference>
<keyword evidence="5" id="KW-0812">Transmembrane</keyword>
<dbReference type="Pfam" id="PF01697">
    <property type="entry name" value="Glyco_transf_92"/>
    <property type="match status" value="1"/>
</dbReference>
<keyword evidence="7" id="KW-0472">Membrane</keyword>
<sequence>MDQRVKDLDIQIIGIFRRDSIQPFHCHFCCRDYLNNFGFPFVTTDVICQIPQNCDATHVSLETAPDKESASDYTWLPIRNQKTDEREQVKIQFDLTVCISNLFGNYNNVLQFAQTLEMYRLLGVNRVVIYNTSCGPELDHLLQSYSQEGFVEMVAWPIDKHLNPSRGWYFSRQGGDLHYFGQLTTHNECNYRSMEHSRYVLLNDIDEIVMPYQHNSLMSLISAHICQYRSVAKVICEKRKTKEMIIDPRKRRDQHTSLFMNGTQVERVKTFKFLCTYISEDLTWTYNTVPIVKKAQQRHFFLRKLRKFGLSPKLLSNFYRCILTREHPDKLHHSVVWELHYSGQEDSTACQQSGTIHLWSCLPITTGHL</sequence>
<evidence type="ECO:0000256" key="4">
    <source>
        <dbReference type="ARBA" id="ARBA00022679"/>
    </source>
</evidence>
<dbReference type="InterPro" id="IPR008166">
    <property type="entry name" value="Glyco_transf_92"/>
</dbReference>
<dbReference type="PANTHER" id="PTHR21461">
    <property type="entry name" value="GLYCOSYLTRANSFERASE FAMILY 92 PROTEIN"/>
    <property type="match status" value="1"/>
</dbReference>
<comment type="similarity">
    <text evidence="2 8">Belongs to the glycosyltransferase 92 family.</text>
</comment>
<evidence type="ECO:0000256" key="6">
    <source>
        <dbReference type="ARBA" id="ARBA00022989"/>
    </source>
</evidence>
<dbReference type="Ensembl" id="ENSACIT00000023433.1">
    <property type="protein sequence ID" value="ENSACIP00000022827.1"/>
    <property type="gene ID" value="ENSACIG00000017770.1"/>
</dbReference>
<dbReference type="InterPro" id="IPR015095">
    <property type="entry name" value="AlkB_hom8_N"/>
</dbReference>
<evidence type="ECO:0000313" key="10">
    <source>
        <dbReference type="Ensembl" id="ENSACIP00000022827.1"/>
    </source>
</evidence>
<evidence type="ECO:0000313" key="11">
    <source>
        <dbReference type="Proteomes" id="UP000261340"/>
    </source>
</evidence>
<comment type="subcellular location">
    <subcellularLocation>
        <location evidence="1">Membrane</location>
        <topology evidence="1">Single-pass membrane protein</topology>
    </subcellularLocation>
</comment>
<evidence type="ECO:0000256" key="3">
    <source>
        <dbReference type="ARBA" id="ARBA00022676"/>
    </source>
</evidence>
<proteinExistence type="inferred from homology"/>
<protein>
    <recommendedName>
        <fullName evidence="8">Glycosyltransferase family 92 protein</fullName>
        <ecNumber evidence="8">2.4.1.-</ecNumber>
    </recommendedName>
</protein>
<name>A0A3Q0SIH7_AMPCI</name>
<evidence type="ECO:0000256" key="8">
    <source>
        <dbReference type="RuleBase" id="RU366017"/>
    </source>
</evidence>
<evidence type="ECO:0000259" key="9">
    <source>
        <dbReference type="Pfam" id="PF09004"/>
    </source>
</evidence>
<keyword evidence="3 8" id="KW-0328">Glycosyltransferase</keyword>
<dbReference type="EC" id="2.4.1.-" evidence="8"/>
<evidence type="ECO:0000256" key="7">
    <source>
        <dbReference type="ARBA" id="ARBA00023136"/>
    </source>
</evidence>